<dbReference type="SUPFAM" id="SSF54106">
    <property type="entry name" value="LysM domain"/>
    <property type="match status" value="3"/>
</dbReference>
<feature type="non-terminal residue" evidence="5">
    <location>
        <position position="1"/>
    </location>
</feature>
<proteinExistence type="predicted"/>
<evidence type="ECO:0000313" key="5">
    <source>
        <dbReference type="EMBL" id="PLB45401.1"/>
    </source>
</evidence>
<feature type="region of interest" description="Disordered" evidence="3">
    <location>
        <begin position="94"/>
        <end position="165"/>
    </location>
</feature>
<dbReference type="GO" id="GO:0008061">
    <property type="term" value="F:chitin binding"/>
    <property type="evidence" value="ECO:0007669"/>
    <property type="project" value="UniProtKB-KW"/>
</dbReference>
<reference evidence="5 6" key="1">
    <citation type="submission" date="2016-12" db="EMBL/GenBank/DDBJ databases">
        <title>The genomes of Aspergillus section Nigri reveals drivers in fungal speciation.</title>
        <authorList>
            <consortium name="DOE Joint Genome Institute"/>
            <person name="Vesth T.C."/>
            <person name="Nybo J."/>
            <person name="Theobald S."/>
            <person name="Brandl J."/>
            <person name="Frisvad J.C."/>
            <person name="Nielsen K.F."/>
            <person name="Lyhne E.K."/>
            <person name="Kogle M.E."/>
            <person name="Kuo A."/>
            <person name="Riley R."/>
            <person name="Clum A."/>
            <person name="Nolan M."/>
            <person name="Lipzen A."/>
            <person name="Salamov A."/>
            <person name="Henrissat B."/>
            <person name="Wiebenga A."/>
            <person name="De Vries R.P."/>
            <person name="Grigoriev I.V."/>
            <person name="Mortensen U.H."/>
            <person name="Andersen M.R."/>
            <person name="Baker S.E."/>
        </authorList>
    </citation>
    <scope>NUCLEOTIDE SEQUENCE [LARGE SCALE GENOMIC DNA]</scope>
    <source>
        <strain evidence="5 6">IBT 23096</strain>
    </source>
</reference>
<feature type="domain" description="LysM" evidence="4">
    <location>
        <begin position="38"/>
        <end position="85"/>
    </location>
</feature>
<accession>A0A2I2FXP1</accession>
<comment type="caution">
    <text evidence="5">The sequence shown here is derived from an EMBL/GenBank/DDBJ whole genome shotgun (WGS) entry which is preliminary data.</text>
</comment>
<dbReference type="Pfam" id="PF01476">
    <property type="entry name" value="LysM"/>
    <property type="match status" value="2"/>
</dbReference>
<feature type="non-terminal residue" evidence="5">
    <location>
        <position position="438"/>
    </location>
</feature>
<dbReference type="GeneID" id="36551005"/>
<evidence type="ECO:0000256" key="3">
    <source>
        <dbReference type="SAM" id="MobiDB-lite"/>
    </source>
</evidence>
<dbReference type="InterPro" id="IPR052210">
    <property type="entry name" value="LysM1-like"/>
</dbReference>
<dbReference type="Gene3D" id="3.10.350.10">
    <property type="entry name" value="LysM domain"/>
    <property type="match status" value="4"/>
</dbReference>
<protein>
    <recommendedName>
        <fullName evidence="4">LysM domain-containing protein</fullName>
    </recommendedName>
</protein>
<organism evidence="5 6">
    <name type="scientific">Aspergillus steynii IBT 23096</name>
    <dbReference type="NCBI Taxonomy" id="1392250"/>
    <lineage>
        <taxon>Eukaryota</taxon>
        <taxon>Fungi</taxon>
        <taxon>Dikarya</taxon>
        <taxon>Ascomycota</taxon>
        <taxon>Pezizomycotina</taxon>
        <taxon>Eurotiomycetes</taxon>
        <taxon>Eurotiomycetidae</taxon>
        <taxon>Eurotiales</taxon>
        <taxon>Aspergillaceae</taxon>
        <taxon>Aspergillus</taxon>
        <taxon>Aspergillus subgen. Circumdati</taxon>
    </lineage>
</organism>
<dbReference type="PROSITE" id="PS51782">
    <property type="entry name" value="LYSM"/>
    <property type="match status" value="3"/>
</dbReference>
<evidence type="ECO:0000256" key="1">
    <source>
        <dbReference type="ARBA" id="ARBA00022669"/>
    </source>
</evidence>
<dbReference type="InterPro" id="IPR018392">
    <property type="entry name" value="LysM"/>
</dbReference>
<evidence type="ECO:0000256" key="2">
    <source>
        <dbReference type="ARBA" id="ARBA00023026"/>
    </source>
</evidence>
<dbReference type="AlphaFoldDB" id="A0A2I2FXP1"/>
<dbReference type="OrthoDB" id="5985073at2759"/>
<evidence type="ECO:0000259" key="4">
    <source>
        <dbReference type="PROSITE" id="PS51782"/>
    </source>
</evidence>
<gene>
    <name evidence="5" type="ORF">P170DRAFT_319883</name>
</gene>
<dbReference type="InterPro" id="IPR036779">
    <property type="entry name" value="LysM_dom_sf"/>
</dbReference>
<keyword evidence="2" id="KW-0843">Virulence</keyword>
<feature type="domain" description="LysM" evidence="4">
    <location>
        <begin position="167"/>
        <end position="214"/>
    </location>
</feature>
<dbReference type="PANTHER" id="PTHR34997">
    <property type="entry name" value="AM15"/>
    <property type="match status" value="1"/>
</dbReference>
<keyword evidence="1" id="KW-0147">Chitin-binding</keyword>
<dbReference type="SMART" id="SM00257">
    <property type="entry name" value="LysM"/>
    <property type="match status" value="3"/>
</dbReference>
<dbReference type="CDD" id="cd00118">
    <property type="entry name" value="LysM"/>
    <property type="match status" value="3"/>
</dbReference>
<feature type="domain" description="LysM" evidence="4">
    <location>
        <begin position="364"/>
        <end position="411"/>
    </location>
</feature>
<name>A0A2I2FXP1_9EURO</name>
<keyword evidence="6" id="KW-1185">Reference proteome</keyword>
<dbReference type="VEuPathDB" id="FungiDB:P170DRAFT_319883"/>
<sequence length="438" mass="47093">QFLILLLLSAVALGQTPADSSPSPVGSTLPGTVSNCNRWYKVKKGDTCDSVQRSLGITAKDFLAWNPDVSADCLKNFWVDQTYCVGVGSSPSPTIQTSVPSVSPPVASTSAPSVPSVPSTSAASPSGPSTYTFNHPITSPSLTPPSSTDTAWPPKKTRPGQPSTCNKWHQVQYGDTCKRIKALYSTITMDNLLDWNPDLALDCDLPFAGWWVCVGVPQSPFSYGYSSGPVSLPETTPWTPTSRSHWPYSAGATLTDSEPDLPFTATATPTSLVQANTTKECRAWYQVNDWETCQDVVDLFGTFSVKEFIAWNPTVGDGCAAIQDNYWYCVAVPGTPANRTAPPPPEVWPPAVPRQSGVAPNCDGWWRVGRGENCDKIAMWNGVPLEDFYKWNPAISYPDCGNLLGDTEVCVRVAKGNATTSRPCAANSTAPPLPPYPT</sequence>
<dbReference type="Proteomes" id="UP000234275">
    <property type="component" value="Unassembled WGS sequence"/>
</dbReference>
<dbReference type="PANTHER" id="PTHR34997:SF1">
    <property type="entry name" value="PEPTIDOGLYCAN-BINDING LYSIN DOMAIN"/>
    <property type="match status" value="1"/>
</dbReference>
<evidence type="ECO:0000313" key="6">
    <source>
        <dbReference type="Proteomes" id="UP000234275"/>
    </source>
</evidence>
<dbReference type="RefSeq" id="XP_024700703.1">
    <property type="nucleotide sequence ID" value="XM_024843305.1"/>
</dbReference>
<dbReference type="EMBL" id="MSFO01000007">
    <property type="protein sequence ID" value="PLB45401.1"/>
    <property type="molecule type" value="Genomic_DNA"/>
</dbReference>
<feature type="compositionally biased region" description="Low complexity" evidence="3">
    <location>
        <begin position="94"/>
        <end position="150"/>
    </location>
</feature>
<dbReference type="STRING" id="1392250.A0A2I2FXP1"/>